<accession>A0A3S3NPQ6</accession>
<feature type="chain" id="PRO_5018670225" evidence="19">
    <location>
        <begin position="22"/>
        <end position="731"/>
    </location>
</feature>
<dbReference type="InterPro" id="IPR025287">
    <property type="entry name" value="WAK_GUB"/>
</dbReference>
<feature type="domain" description="Protein kinase" evidence="20">
    <location>
        <begin position="416"/>
        <end position="700"/>
    </location>
</feature>
<dbReference type="Gene3D" id="2.10.25.10">
    <property type="entry name" value="Laminin"/>
    <property type="match status" value="2"/>
</dbReference>
<dbReference type="PANTHER" id="PTHR27005:SF283">
    <property type="entry name" value="OS02G0633066 PROTEIN"/>
    <property type="match status" value="1"/>
</dbReference>
<evidence type="ECO:0000256" key="19">
    <source>
        <dbReference type="SAM" id="SignalP"/>
    </source>
</evidence>
<dbReference type="PANTHER" id="PTHR27005">
    <property type="entry name" value="WALL-ASSOCIATED RECEPTOR KINASE-LIKE 21"/>
    <property type="match status" value="1"/>
</dbReference>
<dbReference type="InterPro" id="IPR049883">
    <property type="entry name" value="NOTCH1_EGF-like"/>
</dbReference>
<dbReference type="GO" id="GO:0007166">
    <property type="term" value="P:cell surface receptor signaling pathway"/>
    <property type="evidence" value="ECO:0007669"/>
    <property type="project" value="InterPro"/>
</dbReference>
<keyword evidence="5" id="KW-0808">Transferase</keyword>
<comment type="caution">
    <text evidence="22">The sequence shown here is derived from an EMBL/GenBank/DDBJ whole genome shotgun (WGS) entry which is preliminary data.</text>
</comment>
<organism evidence="22 23">
    <name type="scientific">Cinnamomum micranthum f. kanehirae</name>
    <dbReference type="NCBI Taxonomy" id="337451"/>
    <lineage>
        <taxon>Eukaryota</taxon>
        <taxon>Viridiplantae</taxon>
        <taxon>Streptophyta</taxon>
        <taxon>Embryophyta</taxon>
        <taxon>Tracheophyta</taxon>
        <taxon>Spermatophyta</taxon>
        <taxon>Magnoliopsida</taxon>
        <taxon>Magnoliidae</taxon>
        <taxon>Laurales</taxon>
        <taxon>Lauraceae</taxon>
        <taxon>Cinnamomum</taxon>
    </lineage>
</organism>
<evidence type="ECO:0000256" key="18">
    <source>
        <dbReference type="PROSITE-ProRule" id="PRU10141"/>
    </source>
</evidence>
<dbReference type="Pfam" id="PF07645">
    <property type="entry name" value="EGF_CA"/>
    <property type="match status" value="1"/>
</dbReference>
<keyword evidence="13" id="KW-0472">Membrane</keyword>
<evidence type="ECO:0000256" key="9">
    <source>
        <dbReference type="ARBA" id="ARBA00022741"/>
    </source>
</evidence>
<dbReference type="InterPro" id="IPR000719">
    <property type="entry name" value="Prot_kinase_dom"/>
</dbReference>
<dbReference type="FunFam" id="3.30.200.20:FF:000043">
    <property type="entry name" value="Wall-associated receptor kinase 2"/>
    <property type="match status" value="1"/>
</dbReference>
<dbReference type="STRING" id="337451.A0A3S3NPQ6"/>
<evidence type="ECO:0000313" key="22">
    <source>
        <dbReference type="EMBL" id="RWR72769.1"/>
    </source>
</evidence>
<dbReference type="Gene3D" id="1.10.510.10">
    <property type="entry name" value="Transferase(Phosphotransferase) domain 1"/>
    <property type="match status" value="1"/>
</dbReference>
<evidence type="ECO:0000256" key="14">
    <source>
        <dbReference type="ARBA" id="ARBA00023157"/>
    </source>
</evidence>
<dbReference type="InterPro" id="IPR017441">
    <property type="entry name" value="Protein_kinase_ATP_BS"/>
</dbReference>
<keyword evidence="15" id="KW-0325">Glycoprotein</keyword>
<dbReference type="CDD" id="cd00054">
    <property type="entry name" value="EGF_CA"/>
    <property type="match status" value="1"/>
</dbReference>
<dbReference type="SMART" id="SM00220">
    <property type="entry name" value="S_TKc"/>
    <property type="match status" value="1"/>
</dbReference>
<proteinExistence type="predicted"/>
<keyword evidence="14" id="KW-1015">Disulfide bond</keyword>
<evidence type="ECO:0000256" key="3">
    <source>
        <dbReference type="ARBA" id="ARBA00022536"/>
    </source>
</evidence>
<dbReference type="OrthoDB" id="4062651at2759"/>
<evidence type="ECO:0000256" key="17">
    <source>
        <dbReference type="PROSITE-ProRule" id="PRU00076"/>
    </source>
</evidence>
<dbReference type="PROSITE" id="PS00107">
    <property type="entry name" value="PROTEIN_KINASE_ATP"/>
    <property type="match status" value="1"/>
</dbReference>
<dbReference type="SMART" id="SM00179">
    <property type="entry name" value="EGF_CA"/>
    <property type="match status" value="2"/>
</dbReference>
<dbReference type="FunFam" id="2.10.25.10:FF:000038">
    <property type="entry name" value="Fibrillin 2"/>
    <property type="match status" value="1"/>
</dbReference>
<dbReference type="SUPFAM" id="SSF57196">
    <property type="entry name" value="EGF/Laminin"/>
    <property type="match status" value="1"/>
</dbReference>
<dbReference type="PROSITE" id="PS50026">
    <property type="entry name" value="EGF_3"/>
    <property type="match status" value="1"/>
</dbReference>
<dbReference type="AlphaFoldDB" id="A0A3S3NPQ6"/>
<dbReference type="GO" id="GO:0004674">
    <property type="term" value="F:protein serine/threonine kinase activity"/>
    <property type="evidence" value="ECO:0007669"/>
    <property type="project" value="UniProtKB-KW"/>
</dbReference>
<evidence type="ECO:0000313" key="23">
    <source>
        <dbReference type="Proteomes" id="UP000283530"/>
    </source>
</evidence>
<evidence type="ECO:0000256" key="5">
    <source>
        <dbReference type="ARBA" id="ARBA00022679"/>
    </source>
</evidence>
<dbReference type="GO" id="GO:0005509">
    <property type="term" value="F:calcium ion binding"/>
    <property type="evidence" value="ECO:0007669"/>
    <property type="project" value="InterPro"/>
</dbReference>
<dbReference type="InterPro" id="IPR018097">
    <property type="entry name" value="EGF_Ca-bd_CS"/>
</dbReference>
<keyword evidence="8" id="KW-0677">Repeat</keyword>
<gene>
    <name evidence="22" type="ORF">CKAN_00100900</name>
</gene>
<comment type="function">
    <text evidence="16">Serine/threonine-protein kinase that may function as a signaling receptor of extracellular matrix component. Binding to pectin may have significance in the control of cell expansion, morphogenesis and development.</text>
</comment>
<dbReference type="GO" id="GO:0005886">
    <property type="term" value="C:plasma membrane"/>
    <property type="evidence" value="ECO:0007669"/>
    <property type="project" value="TreeGrafter"/>
</dbReference>
<keyword evidence="4" id="KW-0597">Phosphoprotein</keyword>
<dbReference type="InterPro" id="IPR001245">
    <property type="entry name" value="Ser-Thr/Tyr_kinase_cat_dom"/>
</dbReference>
<dbReference type="PROSITE" id="PS00108">
    <property type="entry name" value="PROTEIN_KINASE_ST"/>
    <property type="match status" value="1"/>
</dbReference>
<keyword evidence="6" id="KW-0812">Transmembrane</keyword>
<evidence type="ECO:0000256" key="4">
    <source>
        <dbReference type="ARBA" id="ARBA00022553"/>
    </source>
</evidence>
<feature type="domain" description="EGF-like" evidence="21">
    <location>
        <begin position="289"/>
        <end position="323"/>
    </location>
</feature>
<keyword evidence="22" id="KW-0675">Receptor</keyword>
<evidence type="ECO:0000256" key="15">
    <source>
        <dbReference type="ARBA" id="ARBA00023180"/>
    </source>
</evidence>
<protein>
    <submittedName>
        <fullName evidence="22">Wall-associated receptor kinase 2-like protein</fullName>
    </submittedName>
</protein>
<feature type="signal peptide" evidence="19">
    <location>
        <begin position="1"/>
        <end position="21"/>
    </location>
</feature>
<dbReference type="Pfam" id="PF13947">
    <property type="entry name" value="GUB_WAK_bind"/>
    <property type="match status" value="1"/>
</dbReference>
<comment type="subcellular location">
    <subcellularLocation>
        <location evidence="1">Membrane</location>
        <topology evidence="1">Single-pass type I membrane protein</topology>
    </subcellularLocation>
</comment>
<keyword evidence="3 17" id="KW-0245">EGF-like domain</keyword>
<dbReference type="PROSITE" id="PS00010">
    <property type="entry name" value="ASX_HYDROXYL"/>
    <property type="match status" value="1"/>
</dbReference>
<keyword evidence="9 18" id="KW-0547">Nucleotide-binding</keyword>
<evidence type="ECO:0000256" key="2">
    <source>
        <dbReference type="ARBA" id="ARBA00022527"/>
    </source>
</evidence>
<evidence type="ECO:0000256" key="6">
    <source>
        <dbReference type="ARBA" id="ARBA00022692"/>
    </source>
</evidence>
<comment type="caution">
    <text evidence="17">Lacks conserved residue(s) required for the propagation of feature annotation.</text>
</comment>
<dbReference type="InterPro" id="IPR011009">
    <property type="entry name" value="Kinase-like_dom_sf"/>
</dbReference>
<dbReference type="InterPro" id="IPR008271">
    <property type="entry name" value="Ser/Thr_kinase_AS"/>
</dbReference>
<dbReference type="Gene3D" id="3.30.200.20">
    <property type="entry name" value="Phosphorylase Kinase, domain 1"/>
    <property type="match status" value="1"/>
</dbReference>
<dbReference type="PROSITE" id="PS01187">
    <property type="entry name" value="EGF_CA"/>
    <property type="match status" value="1"/>
</dbReference>
<dbReference type="Proteomes" id="UP000283530">
    <property type="component" value="Unassembled WGS sequence"/>
</dbReference>
<dbReference type="InterPro" id="IPR045274">
    <property type="entry name" value="WAK-like"/>
</dbReference>
<dbReference type="SMART" id="SM00181">
    <property type="entry name" value="EGF"/>
    <property type="match status" value="2"/>
</dbReference>
<evidence type="ECO:0000256" key="16">
    <source>
        <dbReference type="ARBA" id="ARBA00058961"/>
    </source>
</evidence>
<evidence type="ECO:0000256" key="11">
    <source>
        <dbReference type="ARBA" id="ARBA00022840"/>
    </source>
</evidence>
<keyword evidence="10 22" id="KW-0418">Kinase</keyword>
<dbReference type="InterPro" id="IPR000152">
    <property type="entry name" value="EGF-type_Asp/Asn_hydroxyl_site"/>
</dbReference>
<name>A0A3S3NPQ6_9MAGN</name>
<evidence type="ECO:0000256" key="7">
    <source>
        <dbReference type="ARBA" id="ARBA00022729"/>
    </source>
</evidence>
<keyword evidence="2" id="KW-0723">Serine/threonine-protein kinase</keyword>
<keyword evidence="11 18" id="KW-0067">ATP-binding</keyword>
<dbReference type="GO" id="GO:0005524">
    <property type="term" value="F:ATP binding"/>
    <property type="evidence" value="ECO:0007669"/>
    <property type="project" value="UniProtKB-UniRule"/>
</dbReference>
<evidence type="ECO:0000259" key="20">
    <source>
        <dbReference type="PROSITE" id="PS50011"/>
    </source>
</evidence>
<dbReference type="CDD" id="cd14066">
    <property type="entry name" value="STKc_IRAK"/>
    <property type="match status" value="1"/>
</dbReference>
<evidence type="ECO:0000259" key="21">
    <source>
        <dbReference type="PROSITE" id="PS50026"/>
    </source>
</evidence>
<evidence type="ECO:0000256" key="8">
    <source>
        <dbReference type="ARBA" id="ARBA00022737"/>
    </source>
</evidence>
<evidence type="ECO:0000256" key="13">
    <source>
        <dbReference type="ARBA" id="ARBA00023136"/>
    </source>
</evidence>
<sequence length="731" mass="81503">MSFSSILLSFLLFLHVSSFLASPNSKATTLSDCPKKCGNVEIHYPFGIGDGCFLPGFELTCNQTTLLLSNSNIQLLEILEGEVRINSTMFIATYCRTDSNAEHVLFELWEDSPYMVSITSNQFVTIGYNAAGIVTDNETTLNQCVTNWFQGETIDNGSCTGRGCCSTSIPSLKKKKKMYLYVEESLQGWNAFKSTNMDSCNYGFVVEDDGGFTFDERDLEGFNSNADISMRLEWGVGDLDCEEAAREGLVVCGERSDCVDSKRGSGYICRCSEGFQGNPYLNGSQGCQDIDECLNSYHCVPEATCKNKVPGFRCMCPAGSSGDGLIHGSGCTKTFPIIRLVLGLSFLLSHSLYAFPGCSWLYWALKKRKLIKLREKFFEQNGGLLLQNQLSSRGGNTIETNRIFTSEELQRATNNYDDNRIVGKGGFGTVYKGILDDLRVVAIKKSKVVDKAQIQQFINEVVILTQINHKNVVKLLGCCLDTEVPLLVYEYVSNGTLQYHLHGNTVFGSRISWEDRLRIAIETVEALAYLHSSTSMPIFHRDVKSSNILLDENYTTKVSDFGVSRLVPRDKAQITTLVQGTLGNLDPEYFQTSQLTAKSDVYSFGVVLVELLTGQKPISFDRSEDCTNLAMYFISTMRNSKLKEILEAQVLREERNMDQVHAVAEIALKCLRLKGEKRPTMKEVAQELACASLKGIHQHSQEDMMCWSSEHEKSNSSDCMGDQTFSGEFLH</sequence>
<evidence type="ECO:0000256" key="10">
    <source>
        <dbReference type="ARBA" id="ARBA00022777"/>
    </source>
</evidence>
<keyword evidence="23" id="KW-1185">Reference proteome</keyword>
<feature type="binding site" evidence="18">
    <location>
        <position position="445"/>
    </location>
    <ligand>
        <name>ATP</name>
        <dbReference type="ChEBI" id="CHEBI:30616"/>
    </ligand>
</feature>
<dbReference type="InterPro" id="IPR001881">
    <property type="entry name" value="EGF-like_Ca-bd_dom"/>
</dbReference>
<evidence type="ECO:0000256" key="12">
    <source>
        <dbReference type="ARBA" id="ARBA00022989"/>
    </source>
</evidence>
<keyword evidence="7 19" id="KW-0732">Signal</keyword>
<dbReference type="GO" id="GO:0030247">
    <property type="term" value="F:polysaccharide binding"/>
    <property type="evidence" value="ECO:0007669"/>
    <property type="project" value="InterPro"/>
</dbReference>
<reference evidence="22 23" key="1">
    <citation type="journal article" date="2019" name="Nat. Plants">
        <title>Stout camphor tree genome fills gaps in understanding of flowering plant genome evolution.</title>
        <authorList>
            <person name="Chaw S.M."/>
            <person name="Liu Y.C."/>
            <person name="Wu Y.W."/>
            <person name="Wang H.Y."/>
            <person name="Lin C.I."/>
            <person name="Wu C.S."/>
            <person name="Ke H.M."/>
            <person name="Chang L.Y."/>
            <person name="Hsu C.Y."/>
            <person name="Yang H.T."/>
            <person name="Sudianto E."/>
            <person name="Hsu M.H."/>
            <person name="Wu K.P."/>
            <person name="Wang L.N."/>
            <person name="Leebens-Mack J.H."/>
            <person name="Tsai I.J."/>
        </authorList>
    </citation>
    <scope>NUCLEOTIDE SEQUENCE [LARGE SCALE GENOMIC DNA]</scope>
    <source>
        <strain evidence="23">cv. Chaw 1501</strain>
        <tissue evidence="22">Young leaves</tissue>
    </source>
</reference>
<evidence type="ECO:0000256" key="1">
    <source>
        <dbReference type="ARBA" id="ARBA00004479"/>
    </source>
</evidence>
<dbReference type="SUPFAM" id="SSF56112">
    <property type="entry name" value="Protein kinase-like (PK-like)"/>
    <property type="match status" value="1"/>
</dbReference>
<dbReference type="Pfam" id="PF07714">
    <property type="entry name" value="PK_Tyr_Ser-Thr"/>
    <property type="match status" value="1"/>
</dbReference>
<dbReference type="PROSITE" id="PS50011">
    <property type="entry name" value="PROTEIN_KINASE_DOM"/>
    <property type="match status" value="1"/>
</dbReference>
<dbReference type="EMBL" id="QPKB01000001">
    <property type="protein sequence ID" value="RWR72769.1"/>
    <property type="molecule type" value="Genomic_DNA"/>
</dbReference>
<dbReference type="InterPro" id="IPR000742">
    <property type="entry name" value="EGF"/>
</dbReference>
<dbReference type="FunFam" id="1.10.510.10:FF:000084">
    <property type="entry name" value="Wall-associated receptor kinase 2"/>
    <property type="match status" value="1"/>
</dbReference>
<keyword evidence="12" id="KW-1133">Transmembrane helix</keyword>